<organism evidence="1 2">
    <name type="scientific">Roseospira goensis</name>
    <dbReference type="NCBI Taxonomy" id="391922"/>
    <lineage>
        <taxon>Bacteria</taxon>
        <taxon>Pseudomonadati</taxon>
        <taxon>Pseudomonadota</taxon>
        <taxon>Alphaproteobacteria</taxon>
        <taxon>Rhodospirillales</taxon>
        <taxon>Rhodospirillaceae</taxon>
        <taxon>Roseospira</taxon>
    </lineage>
</organism>
<evidence type="ECO:0000313" key="2">
    <source>
        <dbReference type="Proteomes" id="UP000555728"/>
    </source>
</evidence>
<dbReference type="NCBIfam" id="NF003818">
    <property type="entry name" value="PRK05409.1"/>
    <property type="match status" value="1"/>
</dbReference>
<evidence type="ECO:0000313" key="1">
    <source>
        <dbReference type="EMBL" id="MBB4287152.1"/>
    </source>
</evidence>
<accession>A0A7W6S1S2</accession>
<dbReference type="PANTHER" id="PTHR42194">
    <property type="entry name" value="UPF0276 PROTEIN HI_1600"/>
    <property type="match status" value="1"/>
</dbReference>
<reference evidence="1 2" key="1">
    <citation type="submission" date="2020-08" db="EMBL/GenBank/DDBJ databases">
        <title>Genome sequencing of Purple Non-Sulfur Bacteria from various extreme environments.</title>
        <authorList>
            <person name="Mayer M."/>
        </authorList>
    </citation>
    <scope>NUCLEOTIDE SEQUENCE [LARGE SCALE GENOMIC DNA]</scope>
    <source>
        <strain evidence="1 2">JA135</strain>
    </source>
</reference>
<dbReference type="RefSeq" id="WP_184436625.1">
    <property type="nucleotide sequence ID" value="NZ_JACIGI010000029.1"/>
</dbReference>
<keyword evidence="2" id="KW-1185">Reference proteome</keyword>
<comment type="caution">
    <text evidence="1">The sequence shown here is derived from an EMBL/GenBank/DDBJ whole genome shotgun (WGS) entry which is preliminary data.</text>
</comment>
<gene>
    <name evidence="1" type="ORF">GGD88_002896</name>
</gene>
<dbReference type="Proteomes" id="UP000555728">
    <property type="component" value="Unassembled WGS sequence"/>
</dbReference>
<dbReference type="Gene3D" id="3.20.20.150">
    <property type="entry name" value="Divalent-metal-dependent TIM barrel enzymes"/>
    <property type="match status" value="1"/>
</dbReference>
<proteinExistence type="predicted"/>
<dbReference type="PANTHER" id="PTHR42194:SF1">
    <property type="entry name" value="UPF0276 PROTEIN HI_1600"/>
    <property type="match status" value="1"/>
</dbReference>
<dbReference type="AlphaFoldDB" id="A0A7W6S1S2"/>
<protein>
    <submittedName>
        <fullName evidence="1">Uncharacterized protein</fullName>
    </submittedName>
</protein>
<dbReference type="EMBL" id="JACIGI010000029">
    <property type="protein sequence ID" value="MBB4287152.1"/>
    <property type="molecule type" value="Genomic_DNA"/>
</dbReference>
<name>A0A7W6S1S2_9PROT</name>
<dbReference type="Pfam" id="PF05114">
    <property type="entry name" value="MbnB_TglH_ChrH"/>
    <property type="match status" value="1"/>
</dbReference>
<sequence>MPIASPTPSYPEAVLPRTAVGVGLKPSHIAALLDDPGPVRWVEVHAENYMQDGGPLHRALEAVRREHPLSVHGVGLSLGGAHDLDTAHLARLAGVVARYEPALVSEHLAWCGVPGAFLNDLLPVPCTTEALDIVARHVDQTQAALGRPILVENPSRYFAFRIQDMDEPAFLSALVRRTGCGLLLDLNNVVVSARNLGFDPSAYVAALPLEAVGEIHLAGHAVRVVDGVEIRIDDHGSAVGDAVLALYAETLRRTGPRPTLVERDTDIPPWPDLAAEAGRVATVMTQVLAARPDPV</sequence>
<dbReference type="InterPro" id="IPR007801">
    <property type="entry name" value="MbnB/TglH/ChrH"/>
</dbReference>